<evidence type="ECO:0000256" key="7">
    <source>
        <dbReference type="ARBA" id="ARBA00019373"/>
    </source>
</evidence>
<feature type="transmembrane region" description="Helical" evidence="19">
    <location>
        <begin position="203"/>
        <end position="225"/>
    </location>
</feature>
<evidence type="ECO:0000256" key="14">
    <source>
        <dbReference type="ARBA" id="ARBA00023098"/>
    </source>
</evidence>
<feature type="transmembrane region" description="Helical" evidence="19">
    <location>
        <begin position="79"/>
        <end position="96"/>
    </location>
</feature>
<comment type="pathway">
    <text evidence="3 18">Phospholipid metabolism; CDP-diacylglycerol biosynthesis; CDP-diacylglycerol from sn-glycerol 3-phosphate: step 3/3.</text>
</comment>
<evidence type="ECO:0000256" key="15">
    <source>
        <dbReference type="ARBA" id="ARBA00023136"/>
    </source>
</evidence>
<dbReference type="Proteomes" id="UP001199319">
    <property type="component" value="Unassembled WGS sequence"/>
</dbReference>
<feature type="transmembrane region" description="Helical" evidence="19">
    <location>
        <begin position="133"/>
        <end position="154"/>
    </location>
</feature>
<keyword evidence="21" id="KW-1185">Reference proteome</keyword>
<evidence type="ECO:0000256" key="16">
    <source>
        <dbReference type="ARBA" id="ARBA00023209"/>
    </source>
</evidence>
<sequence length="270" mass="27898">MKQRILVAVVGIPALLAVLCIAPAWATALLLAALSVIAAHELLTAVCGPDKARRWTVLPALCGVLLLGRQVFSWPGLEWLLLAAALALPLSGVLTYGKPQALTFTDVCAMAAAGFAIPWAFSGLYGLRMLEGGYLLVLTPLVAAFCSDALALFTGMALGRHKLAPLVSPHKTVEGAAGGLVGGMAGMAIFCLVYRAITGVNLGLPLCVALGLLGALLGELGDLSFSAVKRQYGIKDYGRLLPGHGGVLDRFDSVLFAAPVLCALLRALAA</sequence>
<dbReference type="RefSeq" id="WP_302929781.1">
    <property type="nucleotide sequence ID" value="NZ_JAJEPW010000058.1"/>
</dbReference>
<evidence type="ECO:0000256" key="4">
    <source>
        <dbReference type="ARBA" id="ARBA00005189"/>
    </source>
</evidence>
<keyword evidence="8" id="KW-1003">Cell membrane</keyword>
<keyword evidence="16" id="KW-0594">Phospholipid biosynthesis</keyword>
<name>A0AAE3DGR1_9FIRM</name>
<proteinExistence type="inferred from homology"/>
<evidence type="ECO:0000256" key="10">
    <source>
        <dbReference type="ARBA" id="ARBA00022679"/>
    </source>
</evidence>
<evidence type="ECO:0000256" key="3">
    <source>
        <dbReference type="ARBA" id="ARBA00005119"/>
    </source>
</evidence>
<evidence type="ECO:0000256" key="13">
    <source>
        <dbReference type="ARBA" id="ARBA00022989"/>
    </source>
</evidence>
<evidence type="ECO:0000256" key="8">
    <source>
        <dbReference type="ARBA" id="ARBA00022475"/>
    </source>
</evidence>
<dbReference type="EC" id="2.7.7.41" evidence="6 18"/>
<keyword evidence="17" id="KW-1208">Phospholipid metabolism</keyword>
<evidence type="ECO:0000256" key="2">
    <source>
        <dbReference type="ARBA" id="ARBA00004651"/>
    </source>
</evidence>
<dbReference type="AlphaFoldDB" id="A0AAE3DGR1"/>
<protein>
    <recommendedName>
        <fullName evidence="7 18">Phosphatidate cytidylyltransferase</fullName>
        <ecNumber evidence="6 18">2.7.7.41</ecNumber>
    </recommendedName>
</protein>
<dbReference type="Pfam" id="PF01148">
    <property type="entry name" value="CTP_transf_1"/>
    <property type="match status" value="1"/>
</dbReference>
<comment type="similarity">
    <text evidence="5 18">Belongs to the CDS family.</text>
</comment>
<evidence type="ECO:0000256" key="9">
    <source>
        <dbReference type="ARBA" id="ARBA00022516"/>
    </source>
</evidence>
<keyword evidence="15 19" id="KW-0472">Membrane</keyword>
<reference evidence="20" key="1">
    <citation type="submission" date="2021-10" db="EMBL/GenBank/DDBJ databases">
        <title>Anaerobic single-cell dispensing facilitates the cultivation of human gut bacteria.</title>
        <authorList>
            <person name="Afrizal A."/>
        </authorList>
    </citation>
    <scope>NUCLEOTIDE SEQUENCE</scope>
    <source>
        <strain evidence="20">CLA-AA-H272</strain>
    </source>
</reference>
<evidence type="ECO:0000256" key="17">
    <source>
        <dbReference type="ARBA" id="ARBA00023264"/>
    </source>
</evidence>
<evidence type="ECO:0000256" key="11">
    <source>
        <dbReference type="ARBA" id="ARBA00022692"/>
    </source>
</evidence>
<comment type="pathway">
    <text evidence="4">Lipid metabolism.</text>
</comment>
<organism evidence="20 21">
    <name type="scientific">Brotocaccenecus cirricatena</name>
    <dbReference type="NCBI Taxonomy" id="3064195"/>
    <lineage>
        <taxon>Bacteria</taxon>
        <taxon>Bacillati</taxon>
        <taxon>Bacillota</taxon>
        <taxon>Clostridia</taxon>
        <taxon>Eubacteriales</taxon>
        <taxon>Oscillospiraceae</taxon>
        <taxon>Brotocaccenecus</taxon>
    </lineage>
</organism>
<evidence type="ECO:0000256" key="5">
    <source>
        <dbReference type="ARBA" id="ARBA00010185"/>
    </source>
</evidence>
<keyword evidence="9" id="KW-0444">Lipid biosynthesis</keyword>
<evidence type="ECO:0000313" key="20">
    <source>
        <dbReference type="EMBL" id="MCC2130624.1"/>
    </source>
</evidence>
<dbReference type="GO" id="GO:0005886">
    <property type="term" value="C:plasma membrane"/>
    <property type="evidence" value="ECO:0007669"/>
    <property type="project" value="UniProtKB-SubCell"/>
</dbReference>
<dbReference type="EMBL" id="JAJEPW010000058">
    <property type="protein sequence ID" value="MCC2130624.1"/>
    <property type="molecule type" value="Genomic_DNA"/>
</dbReference>
<dbReference type="GO" id="GO:0004605">
    <property type="term" value="F:phosphatidate cytidylyltransferase activity"/>
    <property type="evidence" value="ECO:0007669"/>
    <property type="project" value="UniProtKB-EC"/>
</dbReference>
<dbReference type="PANTHER" id="PTHR46382">
    <property type="entry name" value="PHOSPHATIDATE CYTIDYLYLTRANSFERASE"/>
    <property type="match status" value="1"/>
</dbReference>
<feature type="transmembrane region" description="Helical" evidence="19">
    <location>
        <begin position="108"/>
        <end position="127"/>
    </location>
</feature>
<keyword evidence="11 18" id="KW-0812">Transmembrane</keyword>
<comment type="subcellular location">
    <subcellularLocation>
        <location evidence="2">Cell membrane</location>
        <topology evidence="2">Multi-pass membrane protein</topology>
    </subcellularLocation>
</comment>
<keyword evidence="12 18" id="KW-0548">Nucleotidyltransferase</keyword>
<evidence type="ECO:0000256" key="19">
    <source>
        <dbReference type="SAM" id="Phobius"/>
    </source>
</evidence>
<keyword evidence="13 19" id="KW-1133">Transmembrane helix</keyword>
<dbReference type="GO" id="GO:0016024">
    <property type="term" value="P:CDP-diacylglycerol biosynthetic process"/>
    <property type="evidence" value="ECO:0007669"/>
    <property type="project" value="TreeGrafter"/>
</dbReference>
<feature type="transmembrane region" description="Helical" evidence="19">
    <location>
        <begin position="55"/>
        <end position="73"/>
    </location>
</feature>
<feature type="transmembrane region" description="Helical" evidence="19">
    <location>
        <begin position="175"/>
        <end position="197"/>
    </location>
</feature>
<dbReference type="InterPro" id="IPR000374">
    <property type="entry name" value="PC_trans"/>
</dbReference>
<comment type="catalytic activity">
    <reaction evidence="1 18">
        <text>a 1,2-diacyl-sn-glycero-3-phosphate + CTP + H(+) = a CDP-1,2-diacyl-sn-glycerol + diphosphate</text>
        <dbReference type="Rhea" id="RHEA:16229"/>
        <dbReference type="ChEBI" id="CHEBI:15378"/>
        <dbReference type="ChEBI" id="CHEBI:33019"/>
        <dbReference type="ChEBI" id="CHEBI:37563"/>
        <dbReference type="ChEBI" id="CHEBI:58332"/>
        <dbReference type="ChEBI" id="CHEBI:58608"/>
        <dbReference type="EC" id="2.7.7.41"/>
    </reaction>
</comment>
<evidence type="ECO:0000256" key="1">
    <source>
        <dbReference type="ARBA" id="ARBA00001698"/>
    </source>
</evidence>
<evidence type="ECO:0000256" key="18">
    <source>
        <dbReference type="RuleBase" id="RU003938"/>
    </source>
</evidence>
<evidence type="ECO:0000256" key="12">
    <source>
        <dbReference type="ARBA" id="ARBA00022695"/>
    </source>
</evidence>
<accession>A0AAE3DGR1</accession>
<evidence type="ECO:0000313" key="21">
    <source>
        <dbReference type="Proteomes" id="UP001199319"/>
    </source>
</evidence>
<keyword evidence="10 18" id="KW-0808">Transferase</keyword>
<gene>
    <name evidence="20" type="ORF">LKD37_14080</name>
</gene>
<dbReference type="PROSITE" id="PS01315">
    <property type="entry name" value="CDS"/>
    <property type="match status" value="1"/>
</dbReference>
<keyword evidence="14" id="KW-0443">Lipid metabolism</keyword>
<dbReference type="PANTHER" id="PTHR46382:SF1">
    <property type="entry name" value="PHOSPHATIDATE CYTIDYLYLTRANSFERASE"/>
    <property type="match status" value="1"/>
</dbReference>
<comment type="caution">
    <text evidence="20">The sequence shown here is derived from an EMBL/GenBank/DDBJ whole genome shotgun (WGS) entry which is preliminary data.</text>
</comment>
<evidence type="ECO:0000256" key="6">
    <source>
        <dbReference type="ARBA" id="ARBA00012487"/>
    </source>
</evidence>